<dbReference type="Proteomes" id="UP001600064">
    <property type="component" value="Unassembled WGS sequence"/>
</dbReference>
<keyword evidence="2" id="KW-1185">Reference proteome</keyword>
<gene>
    <name evidence="1" type="ORF">VTJ83DRAFT_5610</name>
</gene>
<sequence>MSNGPLPSQLCLLSDLPKKQVGDKVRFLGCVVSYTVRAGVLTLEHRSSGQARPVRALVDANLILESLGRQHTRDGEWVNVIGYITDIPDESHDGDSAYGGVTIRAQAILLWSAGPVDPQQYEASVKALAEAGQAGGCAS</sequence>
<organism evidence="1 2">
    <name type="scientific">Remersonia thermophila</name>
    <dbReference type="NCBI Taxonomy" id="72144"/>
    <lineage>
        <taxon>Eukaryota</taxon>
        <taxon>Fungi</taxon>
        <taxon>Dikarya</taxon>
        <taxon>Ascomycota</taxon>
        <taxon>Pezizomycotina</taxon>
        <taxon>Sordariomycetes</taxon>
        <taxon>Sordariomycetidae</taxon>
        <taxon>Sordariales</taxon>
        <taxon>Sordariales incertae sedis</taxon>
        <taxon>Remersonia</taxon>
    </lineage>
</organism>
<reference evidence="1 2" key="1">
    <citation type="journal article" date="2024" name="Commun. Biol.">
        <title>Comparative genomic analysis of thermophilic fungi reveals convergent evolutionary adaptations and gene losses.</title>
        <authorList>
            <person name="Steindorff A.S."/>
            <person name="Aguilar-Pontes M.V."/>
            <person name="Robinson A.J."/>
            <person name="Andreopoulos B."/>
            <person name="LaButti K."/>
            <person name="Kuo A."/>
            <person name="Mondo S."/>
            <person name="Riley R."/>
            <person name="Otillar R."/>
            <person name="Haridas S."/>
            <person name="Lipzen A."/>
            <person name="Grimwood J."/>
            <person name="Schmutz J."/>
            <person name="Clum A."/>
            <person name="Reid I.D."/>
            <person name="Moisan M.C."/>
            <person name="Butler G."/>
            <person name="Nguyen T.T.M."/>
            <person name="Dewar K."/>
            <person name="Conant G."/>
            <person name="Drula E."/>
            <person name="Henrissat B."/>
            <person name="Hansel C."/>
            <person name="Singer S."/>
            <person name="Hutchinson M.I."/>
            <person name="de Vries R.P."/>
            <person name="Natvig D.O."/>
            <person name="Powell A.J."/>
            <person name="Tsang A."/>
            <person name="Grigoriev I.V."/>
        </authorList>
    </citation>
    <scope>NUCLEOTIDE SEQUENCE [LARGE SCALE GENOMIC DNA]</scope>
    <source>
        <strain evidence="1 2">ATCC 22073</strain>
    </source>
</reference>
<comment type="caution">
    <text evidence="1">The sequence shown here is derived from an EMBL/GenBank/DDBJ whole genome shotgun (WGS) entry which is preliminary data.</text>
</comment>
<dbReference type="EMBL" id="JAZGUE010000005">
    <property type="protein sequence ID" value="KAL2266258.1"/>
    <property type="molecule type" value="Genomic_DNA"/>
</dbReference>
<dbReference type="InterPro" id="IPR012340">
    <property type="entry name" value="NA-bd_OB-fold"/>
</dbReference>
<proteinExistence type="predicted"/>
<name>A0ABR4D7C0_9PEZI</name>
<dbReference type="Pfam" id="PF12658">
    <property type="entry name" value="Ten1"/>
    <property type="match status" value="1"/>
</dbReference>
<dbReference type="InterPro" id="IPR024222">
    <property type="entry name" value="Ten1_fungal"/>
</dbReference>
<dbReference type="GeneID" id="98126874"/>
<protein>
    <submittedName>
        <fullName evidence="1">Uncharacterized protein</fullName>
    </submittedName>
</protein>
<evidence type="ECO:0000313" key="1">
    <source>
        <dbReference type="EMBL" id="KAL2266258.1"/>
    </source>
</evidence>
<accession>A0ABR4D7C0</accession>
<dbReference type="Gene3D" id="2.40.50.140">
    <property type="entry name" value="Nucleic acid-binding proteins"/>
    <property type="match status" value="1"/>
</dbReference>
<dbReference type="RefSeq" id="XP_070864985.1">
    <property type="nucleotide sequence ID" value="XM_071012230.1"/>
</dbReference>
<evidence type="ECO:0000313" key="2">
    <source>
        <dbReference type="Proteomes" id="UP001600064"/>
    </source>
</evidence>